<dbReference type="InterPro" id="IPR023203">
    <property type="entry name" value="TTHA0068_sf"/>
</dbReference>
<dbReference type="Pfam" id="PF03745">
    <property type="entry name" value="DUF309"/>
    <property type="match status" value="1"/>
</dbReference>
<dbReference type="EMBL" id="JAIWJX010000002">
    <property type="protein sequence ID" value="MCK6257569.1"/>
    <property type="molecule type" value="Genomic_DNA"/>
</dbReference>
<gene>
    <name evidence="1" type="ORF">LCY76_13310</name>
</gene>
<dbReference type="Gene3D" id="1.10.3450.10">
    <property type="entry name" value="TTHA0068-like"/>
    <property type="match status" value="1"/>
</dbReference>
<dbReference type="PANTHER" id="PTHR34796:SF1">
    <property type="entry name" value="EXPRESSED PROTEIN"/>
    <property type="match status" value="1"/>
</dbReference>
<accession>A0A9X1XBB8</accession>
<dbReference type="Proteomes" id="UP001139011">
    <property type="component" value="Unassembled WGS sequence"/>
</dbReference>
<reference evidence="1" key="1">
    <citation type="submission" date="2021-09" db="EMBL/GenBank/DDBJ databases">
        <title>Genome analysis of Fictibacillus sp. KIGAM418 isolated from marine sediment.</title>
        <authorList>
            <person name="Seo M.-J."/>
            <person name="Cho E.-S."/>
            <person name="Hwang C.Y."/>
        </authorList>
    </citation>
    <scope>NUCLEOTIDE SEQUENCE</scope>
    <source>
        <strain evidence="1">KIGAM418</strain>
    </source>
</reference>
<organism evidence="1 2">
    <name type="scientific">Fictibacillus marinisediminis</name>
    <dbReference type="NCBI Taxonomy" id="2878389"/>
    <lineage>
        <taxon>Bacteria</taxon>
        <taxon>Bacillati</taxon>
        <taxon>Bacillota</taxon>
        <taxon>Bacilli</taxon>
        <taxon>Bacillales</taxon>
        <taxon>Fictibacillaceae</taxon>
        <taxon>Fictibacillus</taxon>
    </lineage>
</organism>
<sequence>MYPEAYIEYLAYFHGSRDFFECHEVLEEHWKSEGQQNGVWVGLIQVAVSLYHQRRGNDIGAFRMMKSAIGKLTAHKEDLTRLGLDGTALLERLMIRLDEIECRKPFTDLNFPVADEALMDQCCRCIEKQGSVWGNESNMADETIMHKHKLRDRSEVILEREAQKQLRMKKKS</sequence>
<dbReference type="InterPro" id="IPR005500">
    <property type="entry name" value="DUF309"/>
</dbReference>
<dbReference type="PANTHER" id="PTHR34796">
    <property type="entry name" value="EXPRESSED PROTEIN"/>
    <property type="match status" value="1"/>
</dbReference>
<evidence type="ECO:0000313" key="2">
    <source>
        <dbReference type="Proteomes" id="UP001139011"/>
    </source>
</evidence>
<evidence type="ECO:0000313" key="1">
    <source>
        <dbReference type="EMBL" id="MCK6257569.1"/>
    </source>
</evidence>
<keyword evidence="2" id="KW-1185">Reference proteome</keyword>
<comment type="caution">
    <text evidence="1">The sequence shown here is derived from an EMBL/GenBank/DDBJ whole genome shotgun (WGS) entry which is preliminary data.</text>
</comment>
<proteinExistence type="predicted"/>
<dbReference type="RefSeq" id="WP_248253034.1">
    <property type="nucleotide sequence ID" value="NZ_JAIWJX010000002.1"/>
</dbReference>
<name>A0A9X1XBB8_9BACL</name>
<dbReference type="AlphaFoldDB" id="A0A9X1XBB8"/>
<dbReference type="SUPFAM" id="SSF140663">
    <property type="entry name" value="TTHA0068-like"/>
    <property type="match status" value="1"/>
</dbReference>
<protein>
    <submittedName>
        <fullName evidence="1">DUF309 domain-containing protein</fullName>
    </submittedName>
</protein>